<dbReference type="KEGG" id="cel:CELE_F08F8.1"/>
<dbReference type="GO" id="GO:0005634">
    <property type="term" value="C:nucleus"/>
    <property type="evidence" value="ECO:0000314"/>
    <property type="project" value="WormBase"/>
</dbReference>
<reference evidence="2" key="2">
    <citation type="submission" date="2003-03" db="EMBL/GenBank/DDBJ databases">
        <authorList>
            <person name="Sulson J.E."/>
            <person name="Waterston R."/>
        </authorList>
    </citation>
    <scope>NUCLEOTIDE SEQUENCE</scope>
    <source>
        <strain evidence="2">Bristol N2</strain>
    </source>
</reference>
<evidence type="ECO:0000256" key="1">
    <source>
        <dbReference type="SAM" id="MobiDB-lite"/>
    </source>
</evidence>
<dbReference type="FunCoup" id="Q19209">
    <property type="interactions" value="1720"/>
</dbReference>
<reference evidence="2" key="3">
    <citation type="submission" date="2024-10" db="EMBL/GenBank/DDBJ databases">
        <authorList>
            <consortium name="WormBase Consortium"/>
            <person name="WormBase"/>
        </authorList>
    </citation>
    <scope>NUCLEOTIDE SEQUENCE</scope>
    <source>
        <strain evidence="2">Bristol N2</strain>
    </source>
</reference>
<feature type="compositionally biased region" description="Basic residues" evidence="1">
    <location>
        <begin position="117"/>
        <end position="127"/>
    </location>
</feature>
<dbReference type="PIR" id="T15981">
    <property type="entry name" value="T15981"/>
</dbReference>
<dbReference type="eggNOG" id="ENOG502RA61">
    <property type="taxonomic scope" value="Eukaryota"/>
</dbReference>
<dbReference type="Bgee" id="WBGene00017267">
    <property type="expression patterns" value="Expressed in pharyngeal muscle cell (C elegans) and 3 other cell types or tissues"/>
</dbReference>
<dbReference type="Pfam" id="PF17618">
    <property type="entry name" value="SL4P"/>
    <property type="match status" value="1"/>
</dbReference>
<protein>
    <submittedName>
        <fullName evidence="2">PB1 domain-containing protein</fullName>
    </submittedName>
</protein>
<evidence type="ECO:0000313" key="5">
    <source>
        <dbReference type="WormBase" id="F08F8.1"/>
    </source>
</evidence>
<dbReference type="PeptideAtlas" id="Q19209"/>
<dbReference type="EMBL" id="BX284603">
    <property type="protein sequence ID" value="CCD69062.1"/>
    <property type="molecule type" value="Genomic_DNA"/>
</dbReference>
<dbReference type="AGR" id="WB:WBGene00017267"/>
<dbReference type="GeneID" id="176049"/>
<dbReference type="InterPro" id="IPR035127">
    <property type="entry name" value="SL4P"/>
</dbReference>
<comment type="interaction">
    <interactant intactId="EBI-319089">
        <id>Q19209</id>
    </interactant>
    <interactant intactId="EBI-319064">
        <id>Q9XVA3</id>
        <label>CELE_F08G2.5</label>
    </interactant>
    <organismsDiffer>false</organismsDiffer>
    <experiments>3</experiments>
</comment>
<evidence type="ECO:0007829" key="7">
    <source>
        <dbReference type="PeptideAtlas" id="Q19209"/>
    </source>
</evidence>
<dbReference type="STRING" id="6239.F08F8.1.1"/>
<dbReference type="SMR" id="Q19209"/>
<feature type="region of interest" description="Disordered" evidence="1">
    <location>
        <begin position="89"/>
        <end position="154"/>
    </location>
</feature>
<dbReference type="UCSC" id="F08F8.5">
    <property type="organism name" value="c. elegans"/>
</dbReference>
<organism evidence="2 4">
    <name type="scientific">Caenorhabditis elegans</name>
    <dbReference type="NCBI Taxonomy" id="6239"/>
    <lineage>
        <taxon>Eukaryota</taxon>
        <taxon>Metazoa</taxon>
        <taxon>Ecdysozoa</taxon>
        <taxon>Nematoda</taxon>
        <taxon>Chromadorea</taxon>
        <taxon>Rhabditida</taxon>
        <taxon>Rhabditina</taxon>
        <taxon>Rhabditomorpha</taxon>
        <taxon>Rhabditoidea</taxon>
        <taxon>Rhabditidae</taxon>
        <taxon>Peloderinae</taxon>
        <taxon>Caenorhabditis</taxon>
    </lineage>
</organism>
<evidence type="ECO:0000313" key="2">
    <source>
        <dbReference type="EMBL" id="CCD69057.2"/>
    </source>
</evidence>
<dbReference type="CTD" id="176049"/>
<dbReference type="OrthoDB" id="5877537at2759"/>
<evidence type="ECO:0000313" key="3">
    <source>
        <dbReference type="EMBL" id="CCD69062.1"/>
    </source>
</evidence>
<dbReference type="KEGG" id="cel:CELE_F08F8.5"/>
<dbReference type="GeneID" id="176048"/>
<dbReference type="AGR" id="WB:WBGene00017270"/>
<dbReference type="IntAct" id="Q19209">
    <property type="interactions" value="5"/>
</dbReference>
<reference evidence="2 4" key="1">
    <citation type="journal article" date="1998" name="Science">
        <title>Genome sequence of the nematode C. elegans: a platform for investigating biology.</title>
        <authorList>
            <consortium name="The C. elegans sequencing consortium"/>
            <person name="Sulson J.E."/>
            <person name="Waterston R."/>
        </authorList>
    </citation>
    <scope>NUCLEOTIDE SEQUENCE [LARGE SCALE GENOMIC DNA]</scope>
    <source>
        <strain evidence="2 4">Bristol N2</strain>
    </source>
</reference>
<dbReference type="CTD" id="176048"/>
<gene>
    <name evidence="2 5" type="primary">numr-2</name>
    <name evidence="3 6" type="synonym">numr-1</name>
    <name evidence="2" type="ORF">CELE_F08F8.1</name>
    <name evidence="3" type="ORF">CELE_F08F8.5</name>
    <name evidence="5" type="ORF">F08F8.1</name>
    <name evidence="6" type="ORF">F08F8.5</name>
</gene>
<dbReference type="Proteomes" id="UP000001940">
    <property type="component" value="Chromosome III"/>
</dbReference>
<evidence type="ECO:0000313" key="6">
    <source>
        <dbReference type="WormBase" id="F08F8.5"/>
    </source>
</evidence>
<dbReference type="DIP" id="DIP-27323N"/>
<dbReference type="EMBL" id="BX284603">
    <property type="protein sequence ID" value="CCD69057.2"/>
    <property type="molecule type" value="Genomic_DNA"/>
</dbReference>
<dbReference type="AlphaFoldDB" id="Q19209"/>
<feature type="compositionally biased region" description="Basic residues" evidence="1">
    <location>
        <begin position="137"/>
        <end position="154"/>
    </location>
</feature>
<dbReference type="RefSeq" id="NP_498627.1">
    <property type="nucleotide sequence ID" value="NM_066226.1"/>
</dbReference>
<dbReference type="RefSeq" id="NP_001309499.1">
    <property type="nucleotide sequence ID" value="NM_001322670.1"/>
</dbReference>
<dbReference type="HOGENOM" id="CLU_788082_0_0_1"/>
<dbReference type="PIR" id="T15980">
    <property type="entry name" value="T15980"/>
</dbReference>
<feature type="compositionally biased region" description="Low complexity" evidence="1">
    <location>
        <begin position="89"/>
        <end position="99"/>
    </location>
</feature>
<dbReference type="WormBase" id="F08F8.1">
    <property type="protein sequence ID" value="CE02601"/>
    <property type="gene ID" value="WBGene00017267"/>
    <property type="gene designation" value="numr-2"/>
</dbReference>
<keyword evidence="7" id="KW-1267">Proteomics identification</keyword>
<proteinExistence type="evidence at protein level"/>
<evidence type="ECO:0000313" key="4">
    <source>
        <dbReference type="Proteomes" id="UP000001940"/>
    </source>
</evidence>
<accession>Q19208</accession>
<dbReference type="OMA" id="KMANRDS"/>
<keyword evidence="4" id="KW-1185">Reference proteome</keyword>
<dbReference type="PaxDb" id="6239-F08F8.5"/>
<sequence length="281" mass="32314">MKTTTATNSILFKLYFAPGATEQISIEYYNLQQLIEKLELKLGELGLNFNVVFWKNDKGNLISMSQNAQRVLKKMANRDSASIFVIADSDSSDSSSDSSDSGDEDVIIADAPEVAPHRRHCGRRDRSRSRGFDRSRSRSRSRSNFHDHHKRHQMKKLMWKRFQESHGHPEFKRRHCFGGRRARSASPIGRRPCREGEEFKRHPLGSFGTPCGREEFEGPTGGFGRPFGRRGMDHHGFNFHRHHHPFGAFHGFGGHHHGFGHGFGHHGFKRQHPFERRFGRC</sequence>
<dbReference type="WormBase" id="F08F8.5">
    <property type="protein sequence ID" value="CE02601"/>
    <property type="gene ID" value="WBGene00017270"/>
    <property type="gene designation" value="numr-1"/>
</dbReference>
<accession>Q19209</accession>
<name>Q19209_CAEEL</name>